<reference evidence="2 4" key="1">
    <citation type="journal article" date="2008" name="Science">
        <title>The Physcomitrella genome reveals evolutionary insights into the conquest of land by plants.</title>
        <authorList>
            <person name="Rensing S."/>
            <person name="Lang D."/>
            <person name="Zimmer A."/>
            <person name="Terry A."/>
            <person name="Salamov A."/>
            <person name="Shapiro H."/>
            <person name="Nishiyama T."/>
            <person name="Perroud P.-F."/>
            <person name="Lindquist E."/>
            <person name="Kamisugi Y."/>
            <person name="Tanahashi T."/>
            <person name="Sakakibara K."/>
            <person name="Fujita T."/>
            <person name="Oishi K."/>
            <person name="Shin-I T."/>
            <person name="Kuroki Y."/>
            <person name="Toyoda A."/>
            <person name="Suzuki Y."/>
            <person name="Hashimoto A."/>
            <person name="Yamaguchi K."/>
            <person name="Sugano A."/>
            <person name="Kohara Y."/>
            <person name="Fujiyama A."/>
            <person name="Anterola A."/>
            <person name="Aoki S."/>
            <person name="Ashton N."/>
            <person name="Barbazuk W.B."/>
            <person name="Barker E."/>
            <person name="Bennetzen J."/>
            <person name="Bezanilla M."/>
            <person name="Blankenship R."/>
            <person name="Cho S.H."/>
            <person name="Dutcher S."/>
            <person name="Estelle M."/>
            <person name="Fawcett J.A."/>
            <person name="Gundlach H."/>
            <person name="Hanada K."/>
            <person name="Heyl A."/>
            <person name="Hicks K.A."/>
            <person name="Hugh J."/>
            <person name="Lohr M."/>
            <person name="Mayer K."/>
            <person name="Melkozernov A."/>
            <person name="Murata T."/>
            <person name="Nelson D."/>
            <person name="Pils B."/>
            <person name="Prigge M."/>
            <person name="Reiss B."/>
            <person name="Renner T."/>
            <person name="Rombauts S."/>
            <person name="Rushton P."/>
            <person name="Sanderfoot A."/>
            <person name="Schween G."/>
            <person name="Shiu S.-H."/>
            <person name="Stueber K."/>
            <person name="Theodoulou F.L."/>
            <person name="Tu H."/>
            <person name="Van de Peer Y."/>
            <person name="Verrier P.J."/>
            <person name="Waters E."/>
            <person name="Wood A."/>
            <person name="Yang L."/>
            <person name="Cove D."/>
            <person name="Cuming A."/>
            <person name="Hasebe M."/>
            <person name="Lucas S."/>
            <person name="Mishler D.B."/>
            <person name="Reski R."/>
            <person name="Grigoriev I."/>
            <person name="Quatrano R.S."/>
            <person name="Boore J.L."/>
        </authorList>
    </citation>
    <scope>NUCLEOTIDE SEQUENCE [LARGE SCALE GENOMIC DNA]</scope>
    <source>
        <strain evidence="3 4">cv. Gransden 2004</strain>
    </source>
</reference>
<dbReference type="EnsemblPlants" id="Pp3c19_20840V3.2">
    <property type="protein sequence ID" value="Pp3c19_20840V3.2"/>
    <property type="gene ID" value="Pp3c19_20840"/>
</dbReference>
<dbReference type="Gramene" id="Pp3c19_20840V3.2">
    <property type="protein sequence ID" value="Pp3c19_20840V3.2"/>
    <property type="gene ID" value="Pp3c19_20840"/>
</dbReference>
<dbReference type="RefSeq" id="XP_024404023.1">
    <property type="nucleotide sequence ID" value="XM_024548255.2"/>
</dbReference>
<dbReference type="Proteomes" id="UP000006727">
    <property type="component" value="Chromosome 19"/>
</dbReference>
<dbReference type="KEGG" id="ppp:112296095"/>
<dbReference type="FunCoup" id="A9U293">
    <property type="interactions" value="422"/>
</dbReference>
<reference evidence="3" key="3">
    <citation type="submission" date="2020-12" db="UniProtKB">
        <authorList>
            <consortium name="EnsemblPlants"/>
        </authorList>
    </citation>
    <scope>IDENTIFICATION</scope>
</reference>
<evidence type="ECO:0000256" key="1">
    <source>
        <dbReference type="SAM" id="SignalP"/>
    </source>
</evidence>
<dbReference type="eggNOG" id="ENOG502QRR9">
    <property type="taxonomic scope" value="Eukaryota"/>
</dbReference>
<feature type="chain" id="PRO_5014298061" evidence="1">
    <location>
        <begin position="25"/>
        <end position="414"/>
    </location>
</feature>
<dbReference type="STRING" id="3218.A9U293"/>
<dbReference type="OrthoDB" id="1923469at2759"/>
<dbReference type="PANTHER" id="PTHR33390:SF1">
    <property type="entry name" value="STRESS UP-REGULATED NOD 19 PROTEIN"/>
    <property type="match status" value="1"/>
</dbReference>
<evidence type="ECO:0000313" key="4">
    <source>
        <dbReference type="Proteomes" id="UP000006727"/>
    </source>
</evidence>
<name>A9U293_PHYPA</name>
<dbReference type="OMA" id="CNSKRVE"/>
<evidence type="ECO:0000313" key="3">
    <source>
        <dbReference type="EnsemblPlants" id="Pp3c19_20840V3.1"/>
    </source>
</evidence>
<gene>
    <name evidence="3" type="primary">LOC112296095</name>
    <name evidence="2" type="ORF">PHYPA_024392</name>
</gene>
<dbReference type="PANTHER" id="PTHR33390">
    <property type="entry name" value="STRESS UP-REGULATED NOD 19 PROTEIN"/>
    <property type="match status" value="1"/>
</dbReference>
<dbReference type="Pfam" id="PF07712">
    <property type="entry name" value="SURNod19"/>
    <property type="match status" value="1"/>
</dbReference>
<dbReference type="Gramene" id="Pp3c19_20840V3.1">
    <property type="protein sequence ID" value="Pp3c19_20840V3.1"/>
    <property type="gene ID" value="Pp3c19_20840"/>
</dbReference>
<dbReference type="EnsemblPlants" id="Pp3c19_20840V3.1">
    <property type="protein sequence ID" value="Pp3c19_20840V3.1"/>
    <property type="gene ID" value="Pp3c19_20840"/>
</dbReference>
<dbReference type="EMBL" id="ABEU02000019">
    <property type="protein sequence ID" value="PNR34575.1"/>
    <property type="molecule type" value="Genomic_DNA"/>
</dbReference>
<evidence type="ECO:0000313" key="2">
    <source>
        <dbReference type="EMBL" id="PNR34575.1"/>
    </source>
</evidence>
<dbReference type="HOGENOM" id="CLU_037268_0_0_1"/>
<reference evidence="2 4" key="2">
    <citation type="journal article" date="2018" name="Plant J.">
        <title>The Physcomitrella patens chromosome-scale assembly reveals moss genome structure and evolution.</title>
        <authorList>
            <person name="Lang D."/>
            <person name="Ullrich K.K."/>
            <person name="Murat F."/>
            <person name="Fuchs J."/>
            <person name="Jenkins J."/>
            <person name="Haas F.B."/>
            <person name="Piednoel M."/>
            <person name="Gundlach H."/>
            <person name="Van Bel M."/>
            <person name="Meyberg R."/>
            <person name="Vives C."/>
            <person name="Morata J."/>
            <person name="Symeonidi A."/>
            <person name="Hiss M."/>
            <person name="Muchero W."/>
            <person name="Kamisugi Y."/>
            <person name="Saleh O."/>
            <person name="Blanc G."/>
            <person name="Decker E.L."/>
            <person name="van Gessel N."/>
            <person name="Grimwood J."/>
            <person name="Hayes R.D."/>
            <person name="Graham S.W."/>
            <person name="Gunter L.E."/>
            <person name="McDaniel S.F."/>
            <person name="Hoernstein S.N.W."/>
            <person name="Larsson A."/>
            <person name="Li F.W."/>
            <person name="Perroud P.F."/>
            <person name="Phillips J."/>
            <person name="Ranjan P."/>
            <person name="Rokshar D.S."/>
            <person name="Rothfels C.J."/>
            <person name="Schneider L."/>
            <person name="Shu S."/>
            <person name="Stevenson D.W."/>
            <person name="Thummler F."/>
            <person name="Tillich M."/>
            <person name="Villarreal Aguilar J.C."/>
            <person name="Widiez T."/>
            <person name="Wong G.K."/>
            <person name="Wymore A."/>
            <person name="Zhang Y."/>
            <person name="Zimmer A.D."/>
            <person name="Quatrano R.S."/>
            <person name="Mayer K.F.X."/>
            <person name="Goodstein D."/>
            <person name="Casacuberta J.M."/>
            <person name="Vandepoele K."/>
            <person name="Reski R."/>
            <person name="Cuming A.C."/>
            <person name="Tuskan G.A."/>
            <person name="Maumus F."/>
            <person name="Salse J."/>
            <person name="Schmutz J."/>
            <person name="Rensing S.A."/>
        </authorList>
    </citation>
    <scope>NUCLEOTIDE SEQUENCE [LARGE SCALE GENOMIC DNA]</scope>
    <source>
        <strain evidence="3 4">cv. Gransden 2004</strain>
    </source>
</reference>
<keyword evidence="4" id="KW-1185">Reference proteome</keyword>
<dbReference type="PaxDb" id="3218-PP1S433_8V6.1"/>
<protein>
    <submittedName>
        <fullName evidence="2 3">Uncharacterized protein</fullName>
    </submittedName>
</protein>
<dbReference type="InterPro" id="IPR011692">
    <property type="entry name" value="Stress_up-reg_Nod19"/>
</dbReference>
<keyword evidence="1" id="KW-0732">Signal</keyword>
<organism evidence="2">
    <name type="scientific">Physcomitrium patens</name>
    <name type="common">Spreading-leaved earth moss</name>
    <name type="synonym">Physcomitrella patens</name>
    <dbReference type="NCBI Taxonomy" id="3218"/>
    <lineage>
        <taxon>Eukaryota</taxon>
        <taxon>Viridiplantae</taxon>
        <taxon>Streptophyta</taxon>
        <taxon>Embryophyta</taxon>
        <taxon>Bryophyta</taxon>
        <taxon>Bryophytina</taxon>
        <taxon>Bryopsida</taxon>
        <taxon>Funariidae</taxon>
        <taxon>Funariales</taxon>
        <taxon>Funariaceae</taxon>
        <taxon>Physcomitrium</taxon>
    </lineage>
</organism>
<dbReference type="AlphaFoldDB" id="A9U293"/>
<feature type="signal peptide" evidence="1">
    <location>
        <begin position="1"/>
        <end position="24"/>
    </location>
</feature>
<sequence length="414" mass="45344">MGSSGRACCSILMLMVLLAVPALAGKSCNSKRVEHTATFLSPGMKFRPGDVKIKYFNVDAPAEYFATVDFNAELVWENGEPVLQSDMYLHHWSMLEYAIPAGAAKLVGNELLEEVKRSPPHVYHRKPWDGVGRELKQAWAMGGESRHLNFAMPAPYGLECGGDGISTQWVLNVHGVDIRGAVHKTGCYECQCNSFTGYDANLPDGYLGGMKCCPDGARCLLRDDFNGDDALMERTVHLKYTWTYTALDECVVPLQHVGLDVLGDDANTIEYTIEGHCNAEDFLKPECVDVRESIIEAEHGGDVVYVVAHLHTYSLGSTLWGEDGRLICRSDPVYGEGNTAGNESGYVVSIQHCNPALMAGEFGKIAKGEKLRFQVRYSKVDGPHTGVMGVAFMKVAETQLGNPAAIRSITNLRI</sequence>
<accession>A9U293</accession>
<dbReference type="GeneID" id="112296095"/>
<proteinExistence type="predicted"/>